<dbReference type="InterPro" id="IPR027417">
    <property type="entry name" value="P-loop_NTPase"/>
</dbReference>
<accession>A0A2M7EL71</accession>
<evidence type="ECO:0000313" key="5">
    <source>
        <dbReference type="EMBL" id="PIV71275.1"/>
    </source>
</evidence>
<name>A0A2M7EL71_9BACT</name>
<evidence type="ECO:0000259" key="4">
    <source>
        <dbReference type="Pfam" id="PF22042"/>
    </source>
</evidence>
<protein>
    <submittedName>
        <fullName evidence="5">Elongation factor G</fullName>
    </submittedName>
</protein>
<feature type="non-terminal residue" evidence="5">
    <location>
        <position position="1"/>
    </location>
</feature>
<keyword evidence="5" id="KW-0251">Elongation factor</keyword>
<dbReference type="GO" id="GO:0003746">
    <property type="term" value="F:translation elongation factor activity"/>
    <property type="evidence" value="ECO:0007669"/>
    <property type="project" value="UniProtKB-KW"/>
</dbReference>
<proteinExistence type="predicted"/>
<sequence length="167" mass="18267">EKFLNGTEPTLAELQATLRKATLAYKLVPVYCGSSLRNKGVQPLLDAVVHYLPSPLDVKDAKIEAPFSALAFKVQTDPHVGRLTYIRVYSGKLSAGSYAYNSTRSQKERVARLLLMHANTREEIPEAFAGEIVAVVGMKITTTGDTLCDESRPIILEGISFTEPVIS</sequence>
<dbReference type="Gene3D" id="2.40.30.10">
    <property type="entry name" value="Translation factors"/>
    <property type="match status" value="1"/>
</dbReference>
<feature type="domain" description="Elongation factor G-like" evidence="4">
    <location>
        <begin position="66"/>
        <end position="149"/>
    </location>
</feature>
<dbReference type="InterPro" id="IPR053905">
    <property type="entry name" value="EF-G-like_DII"/>
</dbReference>
<feature type="non-terminal residue" evidence="5">
    <location>
        <position position="167"/>
    </location>
</feature>
<dbReference type="AlphaFoldDB" id="A0A2M7EL71"/>
<gene>
    <name evidence="5" type="primary">fusA</name>
    <name evidence="5" type="ORF">COW57_00420</name>
</gene>
<reference evidence="6" key="1">
    <citation type="submission" date="2017-09" db="EMBL/GenBank/DDBJ databases">
        <title>Depth-based differentiation of microbial function through sediment-hosted aquifers and enrichment of novel symbionts in the deep terrestrial subsurface.</title>
        <authorList>
            <person name="Probst A.J."/>
            <person name="Ladd B."/>
            <person name="Jarett J.K."/>
            <person name="Geller-Mcgrath D.E."/>
            <person name="Sieber C.M.K."/>
            <person name="Emerson J.B."/>
            <person name="Anantharaman K."/>
            <person name="Thomas B.C."/>
            <person name="Malmstrom R."/>
            <person name="Stieglmeier M."/>
            <person name="Klingl A."/>
            <person name="Woyke T."/>
            <person name="Ryan C.M."/>
            <person name="Banfield J.F."/>
        </authorList>
    </citation>
    <scope>NUCLEOTIDE SEQUENCE [LARGE SCALE GENOMIC DNA]</scope>
</reference>
<evidence type="ECO:0000256" key="1">
    <source>
        <dbReference type="ARBA" id="ARBA00022741"/>
    </source>
</evidence>
<keyword evidence="2" id="KW-0648">Protein biosynthesis</keyword>
<dbReference type="SUPFAM" id="SSF52540">
    <property type="entry name" value="P-loop containing nucleoside triphosphate hydrolases"/>
    <property type="match status" value="1"/>
</dbReference>
<dbReference type="GO" id="GO:0032790">
    <property type="term" value="P:ribosome disassembly"/>
    <property type="evidence" value="ECO:0007669"/>
    <property type="project" value="TreeGrafter"/>
</dbReference>
<dbReference type="GO" id="GO:0005525">
    <property type="term" value="F:GTP binding"/>
    <property type="evidence" value="ECO:0007669"/>
    <property type="project" value="UniProtKB-KW"/>
</dbReference>
<dbReference type="Gene3D" id="3.40.50.300">
    <property type="entry name" value="P-loop containing nucleotide triphosphate hydrolases"/>
    <property type="match status" value="1"/>
</dbReference>
<evidence type="ECO:0000256" key="2">
    <source>
        <dbReference type="ARBA" id="ARBA00022917"/>
    </source>
</evidence>
<dbReference type="SUPFAM" id="SSF50447">
    <property type="entry name" value="Translation proteins"/>
    <property type="match status" value="1"/>
</dbReference>
<dbReference type="FunFam" id="2.40.30.10:FF:000006">
    <property type="entry name" value="Elongation factor G"/>
    <property type="match status" value="1"/>
</dbReference>
<dbReference type="PANTHER" id="PTHR43261">
    <property type="entry name" value="TRANSLATION ELONGATION FACTOR G-RELATED"/>
    <property type="match status" value="1"/>
</dbReference>
<dbReference type="CDD" id="cd04088">
    <property type="entry name" value="EFG_mtEFG_II"/>
    <property type="match status" value="1"/>
</dbReference>
<keyword evidence="3" id="KW-0342">GTP-binding</keyword>
<evidence type="ECO:0000313" key="6">
    <source>
        <dbReference type="Proteomes" id="UP000228762"/>
    </source>
</evidence>
<dbReference type="Pfam" id="PF22042">
    <property type="entry name" value="EF-G_D2"/>
    <property type="match status" value="1"/>
</dbReference>
<dbReference type="InterPro" id="IPR009000">
    <property type="entry name" value="Transl_B-barrel_sf"/>
</dbReference>
<organism evidence="5 6">
    <name type="scientific">Candidatus Roizmanbacteria bacterium CG17_big_fil_post_rev_8_21_14_2_50_39_7</name>
    <dbReference type="NCBI Taxonomy" id="1974858"/>
    <lineage>
        <taxon>Bacteria</taxon>
        <taxon>Candidatus Roizmaniibacteriota</taxon>
    </lineage>
</organism>
<dbReference type="Proteomes" id="UP000228762">
    <property type="component" value="Unassembled WGS sequence"/>
</dbReference>
<dbReference type="EMBL" id="PFEV01000017">
    <property type="protein sequence ID" value="PIV71275.1"/>
    <property type="molecule type" value="Genomic_DNA"/>
</dbReference>
<keyword evidence="1" id="KW-0547">Nucleotide-binding</keyword>
<evidence type="ECO:0000256" key="3">
    <source>
        <dbReference type="ARBA" id="ARBA00023134"/>
    </source>
</evidence>
<dbReference type="PANTHER" id="PTHR43261:SF1">
    <property type="entry name" value="RIBOSOME-RELEASING FACTOR 2, MITOCHONDRIAL"/>
    <property type="match status" value="1"/>
</dbReference>
<comment type="caution">
    <text evidence="5">The sequence shown here is derived from an EMBL/GenBank/DDBJ whole genome shotgun (WGS) entry which is preliminary data.</text>
</comment>